<dbReference type="AlphaFoldDB" id="A0A835G6D7"/>
<accession>A0A835G6D7</accession>
<evidence type="ECO:0000256" key="6">
    <source>
        <dbReference type="ARBA" id="ARBA00022525"/>
    </source>
</evidence>
<dbReference type="Gene3D" id="3.40.630.10">
    <property type="entry name" value="Zn peptidases"/>
    <property type="match status" value="1"/>
</dbReference>
<keyword evidence="8" id="KW-0479">Metal-binding</keyword>
<dbReference type="FunFam" id="3.40.630.10:FF:000029">
    <property type="entry name" value="Glutaminyl-peptide cyclotransferase"/>
    <property type="match status" value="1"/>
</dbReference>
<evidence type="ECO:0000313" key="15">
    <source>
        <dbReference type="EMBL" id="KAF9407420.1"/>
    </source>
</evidence>
<evidence type="ECO:0000256" key="1">
    <source>
        <dbReference type="ARBA" id="ARBA00000001"/>
    </source>
</evidence>
<evidence type="ECO:0000256" key="3">
    <source>
        <dbReference type="ARBA" id="ARBA00006014"/>
    </source>
</evidence>
<comment type="caution">
    <text evidence="15">The sequence shown here is derived from an EMBL/GenBank/DDBJ whole genome shotgun (WGS) entry which is preliminary data.</text>
</comment>
<protein>
    <recommendedName>
        <fullName evidence="5">Glutaminyl-peptide cyclotransferase</fullName>
        <ecNumber evidence="4">2.3.2.5</ecNumber>
    </recommendedName>
</protein>
<keyword evidence="11" id="KW-0012">Acyltransferase</keyword>
<dbReference type="GO" id="GO:0016603">
    <property type="term" value="F:glutaminyl-peptide cyclotransferase activity"/>
    <property type="evidence" value="ECO:0007669"/>
    <property type="project" value="UniProtKB-EC"/>
</dbReference>
<keyword evidence="7" id="KW-0808">Transferase</keyword>
<keyword evidence="13" id="KW-0732">Signal</keyword>
<evidence type="ECO:0000313" key="16">
    <source>
        <dbReference type="Proteomes" id="UP000648187"/>
    </source>
</evidence>
<dbReference type="Pfam" id="PF04389">
    <property type="entry name" value="Peptidase_M28"/>
    <property type="match status" value="1"/>
</dbReference>
<dbReference type="Proteomes" id="UP000648187">
    <property type="component" value="Unassembled WGS sequence"/>
</dbReference>
<comment type="function">
    <text evidence="12">Acts as a glutaminyl-peptide cyclotransferase. Responsible for the biosynthesis of pyroglutamyl peptides. Might be more efficient in the conversion of tri and tetrapeptides in vitro. Might have a relative preference for substrates containing hydrophobic amino acids in vitro.</text>
</comment>
<feature type="chain" id="PRO_5032594594" description="Glutaminyl-peptide cyclotransferase" evidence="13">
    <location>
        <begin position="21"/>
        <end position="357"/>
    </location>
</feature>
<comment type="subcellular location">
    <subcellularLocation>
        <location evidence="2">Secreted</location>
    </subcellularLocation>
</comment>
<evidence type="ECO:0000256" key="11">
    <source>
        <dbReference type="ARBA" id="ARBA00023315"/>
    </source>
</evidence>
<dbReference type="InterPro" id="IPR040234">
    <property type="entry name" value="QC/QCL"/>
</dbReference>
<comment type="similarity">
    <text evidence="3">Belongs to the glutaminyl-peptide cyclotransferase family.</text>
</comment>
<evidence type="ECO:0000256" key="8">
    <source>
        <dbReference type="ARBA" id="ARBA00022723"/>
    </source>
</evidence>
<evidence type="ECO:0000256" key="10">
    <source>
        <dbReference type="ARBA" id="ARBA00023157"/>
    </source>
</evidence>
<evidence type="ECO:0000256" key="2">
    <source>
        <dbReference type="ARBA" id="ARBA00004613"/>
    </source>
</evidence>
<dbReference type="PANTHER" id="PTHR12283">
    <property type="entry name" value="GLUTAMINYL-PEPTIDE CYCLOTRANSFERASE"/>
    <property type="match status" value="1"/>
</dbReference>
<sequence length="357" mass="41013">MSKSELCFVIAILCFASVNTKKNLKFYEEKNFHEAQELTDQNVRDIAAMSDMNHFKSVLNEILIPRVVGTPNHDKVSNYISQQMRDLGWEVTENVFSDTTPVFGTLNFKNIIAKLNPNADRFLVLACHYDSKYMREHVFVGKVNTPARIGQGISATDSAVPCTMMINLAKVMSEQLEPIKNNRLSIMFIFFDGEEAFRQWGPNDSIYGARHLAKKWHGTEYKDGANELQRMDVMVLLDLLGCPDPVFYSYFQSTEKWYVRLAVAEQRLAELDQFQSYSKGQAEQTYFRLRSSGAVIEDDHIPFMRRNVDILHVIPSPFPSVWHTAGDNLSALDFNTIENLNKIFRVFVAEYLHIKPK</sequence>
<dbReference type="InterPro" id="IPR037457">
    <property type="entry name" value="M28_QC"/>
</dbReference>
<keyword evidence="9" id="KW-0862">Zinc</keyword>
<name>A0A835G6D7_SPOEX</name>
<evidence type="ECO:0000256" key="5">
    <source>
        <dbReference type="ARBA" id="ARBA00016861"/>
    </source>
</evidence>
<proteinExistence type="inferred from homology"/>
<dbReference type="InterPro" id="IPR007484">
    <property type="entry name" value="Peptidase_M28"/>
</dbReference>
<feature type="signal peptide" evidence="13">
    <location>
        <begin position="1"/>
        <end position="20"/>
    </location>
</feature>
<reference evidence="15" key="1">
    <citation type="submission" date="2020-08" db="EMBL/GenBank/DDBJ databases">
        <title>Spodoptera exigua strain:BAW_Kor-Di-RS1 Genome sequencing and assembly.</title>
        <authorList>
            <person name="Kim J."/>
            <person name="Nam H.Y."/>
            <person name="Kwon M."/>
            <person name="Choi J.H."/>
            <person name="Cho S.R."/>
            <person name="Kim G.-H."/>
        </authorList>
    </citation>
    <scope>NUCLEOTIDE SEQUENCE</scope>
    <source>
        <strain evidence="15">BAW_Kor-Di-RS1</strain>
        <tissue evidence="15">Whole-body</tissue>
    </source>
</reference>
<dbReference type="SUPFAM" id="SSF53187">
    <property type="entry name" value="Zn-dependent exopeptidases"/>
    <property type="match status" value="1"/>
</dbReference>
<dbReference type="EC" id="2.3.2.5" evidence="4"/>
<keyword evidence="10" id="KW-1015">Disulfide bond</keyword>
<evidence type="ECO:0000256" key="7">
    <source>
        <dbReference type="ARBA" id="ARBA00022679"/>
    </source>
</evidence>
<evidence type="ECO:0000256" key="13">
    <source>
        <dbReference type="SAM" id="SignalP"/>
    </source>
</evidence>
<feature type="domain" description="Peptidase M28" evidence="14">
    <location>
        <begin position="110"/>
        <end position="347"/>
    </location>
</feature>
<dbReference type="PANTHER" id="PTHR12283:SF6">
    <property type="entry name" value="GLUTAMINYL-PEPTIDE CYCLOTRANSFERASE-RELATED"/>
    <property type="match status" value="1"/>
</dbReference>
<evidence type="ECO:0000256" key="12">
    <source>
        <dbReference type="ARBA" id="ARBA00057903"/>
    </source>
</evidence>
<comment type="catalytic activity">
    <reaction evidence="1">
        <text>N-terminal L-glutaminyl-[peptide] = N-terminal 5-oxo-L-prolyl-[peptide] + NH4(+)</text>
        <dbReference type="Rhea" id="RHEA:23652"/>
        <dbReference type="Rhea" id="RHEA-COMP:11736"/>
        <dbReference type="Rhea" id="RHEA-COMP:11846"/>
        <dbReference type="ChEBI" id="CHEBI:28938"/>
        <dbReference type="ChEBI" id="CHEBI:64722"/>
        <dbReference type="ChEBI" id="CHEBI:87215"/>
        <dbReference type="EC" id="2.3.2.5"/>
    </reaction>
</comment>
<keyword evidence="6" id="KW-0964">Secreted</keyword>
<dbReference type="GO" id="GO:0008270">
    <property type="term" value="F:zinc ion binding"/>
    <property type="evidence" value="ECO:0007669"/>
    <property type="project" value="TreeGrafter"/>
</dbReference>
<dbReference type="EMBL" id="JACKWZ010000473">
    <property type="protein sequence ID" value="KAF9407420.1"/>
    <property type="molecule type" value="Genomic_DNA"/>
</dbReference>
<organism evidence="15 16">
    <name type="scientific">Spodoptera exigua</name>
    <name type="common">Beet armyworm</name>
    <name type="synonym">Noctua fulgens</name>
    <dbReference type="NCBI Taxonomy" id="7107"/>
    <lineage>
        <taxon>Eukaryota</taxon>
        <taxon>Metazoa</taxon>
        <taxon>Ecdysozoa</taxon>
        <taxon>Arthropoda</taxon>
        <taxon>Hexapoda</taxon>
        <taxon>Insecta</taxon>
        <taxon>Pterygota</taxon>
        <taxon>Neoptera</taxon>
        <taxon>Endopterygota</taxon>
        <taxon>Lepidoptera</taxon>
        <taxon>Glossata</taxon>
        <taxon>Ditrysia</taxon>
        <taxon>Noctuoidea</taxon>
        <taxon>Noctuidae</taxon>
        <taxon>Amphipyrinae</taxon>
        <taxon>Spodoptera</taxon>
    </lineage>
</organism>
<keyword evidence="16" id="KW-1185">Reference proteome</keyword>
<evidence type="ECO:0000256" key="4">
    <source>
        <dbReference type="ARBA" id="ARBA00012012"/>
    </source>
</evidence>
<gene>
    <name evidence="15" type="ORF">HW555_012548</name>
</gene>
<evidence type="ECO:0000259" key="14">
    <source>
        <dbReference type="Pfam" id="PF04389"/>
    </source>
</evidence>
<dbReference type="CDD" id="cd03880">
    <property type="entry name" value="M28_QC_like"/>
    <property type="match status" value="1"/>
</dbReference>
<evidence type="ECO:0000256" key="9">
    <source>
        <dbReference type="ARBA" id="ARBA00022833"/>
    </source>
</evidence>
<dbReference type="GO" id="GO:0005576">
    <property type="term" value="C:extracellular region"/>
    <property type="evidence" value="ECO:0007669"/>
    <property type="project" value="UniProtKB-SubCell"/>
</dbReference>